<feature type="transmembrane region" description="Helical" evidence="5">
    <location>
        <begin position="32"/>
        <end position="58"/>
    </location>
</feature>
<feature type="domain" description="GH18" evidence="6">
    <location>
        <begin position="110"/>
        <end position="478"/>
    </location>
</feature>
<reference evidence="7" key="1">
    <citation type="submission" date="2021-12" db="EMBL/GenBank/DDBJ databases">
        <authorList>
            <person name="King R."/>
        </authorList>
    </citation>
    <scope>NUCLEOTIDE SEQUENCE</scope>
</reference>
<keyword evidence="5" id="KW-1133">Transmembrane helix</keyword>
<accession>A0ABN8BBA8</accession>
<name>A0ABN8BBA8_CHISP</name>
<dbReference type="EMBL" id="OU963900">
    <property type="protein sequence ID" value="CAH0407153.1"/>
    <property type="molecule type" value="Genomic_DNA"/>
</dbReference>
<dbReference type="InterPro" id="IPR017853">
    <property type="entry name" value="GH"/>
</dbReference>
<dbReference type="Pfam" id="PF00704">
    <property type="entry name" value="Glyco_hydro_18"/>
    <property type="match status" value="1"/>
</dbReference>
<evidence type="ECO:0000256" key="1">
    <source>
        <dbReference type="ARBA" id="ARBA00022801"/>
    </source>
</evidence>
<keyword evidence="1 3" id="KW-0378">Hydrolase</keyword>
<dbReference type="Gene3D" id="3.10.50.10">
    <property type="match status" value="1"/>
</dbReference>
<keyword evidence="2 3" id="KW-0326">Glycosidase</keyword>
<evidence type="ECO:0000256" key="4">
    <source>
        <dbReference type="RuleBase" id="RU004453"/>
    </source>
</evidence>
<comment type="similarity">
    <text evidence="4">Belongs to the glycosyl hydrolase 18 family.</text>
</comment>
<evidence type="ECO:0000256" key="5">
    <source>
        <dbReference type="SAM" id="Phobius"/>
    </source>
</evidence>
<keyword evidence="5" id="KW-0472">Membrane</keyword>
<dbReference type="PROSITE" id="PS51910">
    <property type="entry name" value="GH18_2"/>
    <property type="match status" value="1"/>
</dbReference>
<dbReference type="InterPro" id="IPR011583">
    <property type="entry name" value="Chitinase_II/V-like_cat"/>
</dbReference>
<dbReference type="PANTHER" id="PTHR11177:SF390">
    <property type="entry name" value="CHITINASE 11"/>
    <property type="match status" value="1"/>
</dbReference>
<evidence type="ECO:0000313" key="7">
    <source>
        <dbReference type="EMBL" id="CAH0407153.1"/>
    </source>
</evidence>
<dbReference type="SUPFAM" id="SSF51445">
    <property type="entry name" value="(Trans)glycosidases"/>
    <property type="match status" value="1"/>
</dbReference>
<organism evidence="7 8">
    <name type="scientific">Chilo suppressalis</name>
    <name type="common">Asiatic rice borer moth</name>
    <dbReference type="NCBI Taxonomy" id="168631"/>
    <lineage>
        <taxon>Eukaryota</taxon>
        <taxon>Metazoa</taxon>
        <taxon>Ecdysozoa</taxon>
        <taxon>Arthropoda</taxon>
        <taxon>Hexapoda</taxon>
        <taxon>Insecta</taxon>
        <taxon>Pterygota</taxon>
        <taxon>Neoptera</taxon>
        <taxon>Endopterygota</taxon>
        <taxon>Lepidoptera</taxon>
        <taxon>Glossata</taxon>
        <taxon>Ditrysia</taxon>
        <taxon>Pyraloidea</taxon>
        <taxon>Crambidae</taxon>
        <taxon>Crambinae</taxon>
        <taxon>Chilo</taxon>
    </lineage>
</organism>
<dbReference type="SMART" id="SM00636">
    <property type="entry name" value="Glyco_18"/>
    <property type="match status" value="1"/>
</dbReference>
<proteinExistence type="inferred from homology"/>
<dbReference type="InterPro" id="IPR050314">
    <property type="entry name" value="Glycosyl_Hydrlase_18"/>
</dbReference>
<dbReference type="PANTHER" id="PTHR11177">
    <property type="entry name" value="CHITINASE"/>
    <property type="match status" value="1"/>
</dbReference>
<gene>
    <name evidence="7" type="ORF">CHILSU_LOCUS10549</name>
</gene>
<evidence type="ECO:0000256" key="2">
    <source>
        <dbReference type="ARBA" id="ARBA00023295"/>
    </source>
</evidence>
<dbReference type="SUPFAM" id="SSF54556">
    <property type="entry name" value="Chitinase insertion domain"/>
    <property type="match status" value="1"/>
</dbReference>
<protein>
    <recommendedName>
        <fullName evidence="6">GH18 domain-containing protein</fullName>
    </recommendedName>
</protein>
<dbReference type="Proteomes" id="UP001153292">
    <property type="component" value="Chromosome 7"/>
</dbReference>
<evidence type="ECO:0000313" key="8">
    <source>
        <dbReference type="Proteomes" id="UP001153292"/>
    </source>
</evidence>
<dbReference type="Gene3D" id="3.20.20.80">
    <property type="entry name" value="Glycosidases"/>
    <property type="match status" value="1"/>
</dbReference>
<keyword evidence="5" id="KW-0812">Transmembrane</keyword>
<sequence length="491" mass="55378">MCDQGDNGYRQLDEVRCSVKLRPRKHISASRCLLLFSVVAIVVSVVVIITTTTLLLLIQQLQDVEHGTFYSYGLIKSNVRANLYSIKRNSEYTFTNFTYSANKVLKDPERVVSCYYDTPNPNDSNQLLPSNIHPHLCTHINVAFARIVNKEISLEKCQYKALLDVVKLKEANPTLKILLSVGGASNENGFSEMVVNHASRKVFIKSVKSILRNYSLDGIDLDWEFPAVSINRGNGTHNRERQHFSQLLREIRSEYIREKRDYLLTVAVAAPRTIVDIAYDVDQLDLYTDYVNVMTYDFHSFTKYTPFTGLNSPLYSRHDEFLYMATLNINYTVQMYLSKGLNRNKIVVGIPTYGHSFTLVNTNNARVGSPASGFGTLGGMGFVNYPDICLFVSSHREVVIKRDDEAKVPYLYRGSEWVSYESPASVAAKADFIRDRGLRGAMIYSLNADDFGGVCSAQPGGNIKFPLIRSITNSLLGSETDTMNDSREMEK</sequence>
<dbReference type="InterPro" id="IPR001579">
    <property type="entry name" value="Glyco_hydro_18_chit_AS"/>
</dbReference>
<dbReference type="PROSITE" id="PS01095">
    <property type="entry name" value="GH18_1"/>
    <property type="match status" value="1"/>
</dbReference>
<evidence type="ECO:0000259" key="6">
    <source>
        <dbReference type="PROSITE" id="PS51910"/>
    </source>
</evidence>
<dbReference type="InterPro" id="IPR001223">
    <property type="entry name" value="Glyco_hydro18_cat"/>
</dbReference>
<dbReference type="InterPro" id="IPR029070">
    <property type="entry name" value="Chitinase_insertion_sf"/>
</dbReference>
<evidence type="ECO:0000256" key="3">
    <source>
        <dbReference type="RuleBase" id="RU000489"/>
    </source>
</evidence>
<keyword evidence="8" id="KW-1185">Reference proteome</keyword>